<reference evidence="2" key="4">
    <citation type="journal article" date="2001" name="Nature">
        <title>Functional annotation of a full-length mouse cDNA collection.</title>
        <authorList>
            <consortium name="The RIKEN Genome Exploration Research Group Phase II Team and the FANTOM Consortium"/>
        </authorList>
    </citation>
    <scope>NUCLEOTIDE SEQUENCE</scope>
    <source>
        <strain evidence="2">C57BL/6J</strain>
        <tissue evidence="2">Eyeball</tissue>
    </source>
</reference>
<proteinExistence type="evidence at transcript level"/>
<evidence type="ECO:0000256" key="1">
    <source>
        <dbReference type="SAM" id="MobiDB-lite"/>
    </source>
</evidence>
<reference evidence="2" key="6">
    <citation type="submission" date="2002-04" db="EMBL/GenBank/DDBJ databases">
        <authorList>
            <person name="Adachi J."/>
            <person name="Aizawa K."/>
            <person name="Akimura T."/>
            <person name="Arakawa T."/>
            <person name="Bono H."/>
            <person name="Carninci P."/>
            <person name="Fukuda S."/>
            <person name="Furuno M."/>
            <person name="Hanagaki T."/>
            <person name="Hara A."/>
            <person name="Hashizume W."/>
            <person name="Hayashida K."/>
            <person name="Hayatsu N."/>
            <person name="Hiramoto K."/>
            <person name="Hiraoka T."/>
            <person name="Hirozane T."/>
            <person name="Hori F."/>
            <person name="Imotani K."/>
            <person name="Ishii Y."/>
            <person name="Itoh M."/>
            <person name="Kagawa I."/>
            <person name="Kasukawa T."/>
            <person name="Katoh H."/>
            <person name="Kawai J."/>
            <person name="Kojima Y."/>
            <person name="Kondo S."/>
            <person name="Konno H."/>
            <person name="Kouda M."/>
            <person name="Koya S."/>
            <person name="Kurihara C."/>
            <person name="Matsuyama T."/>
            <person name="Miyazaki A."/>
            <person name="Murata M."/>
            <person name="Nakamura M."/>
            <person name="Nishi K."/>
            <person name="Nomura K."/>
            <person name="Numazaki R."/>
            <person name="Ohno M."/>
            <person name="Ohsato N."/>
            <person name="Okazaki Y."/>
            <person name="Saito R."/>
            <person name="Saitoh H."/>
            <person name="Sakai C."/>
            <person name="Sakai K."/>
            <person name="Sakazume N."/>
            <person name="Sano H."/>
            <person name="Sasaki D."/>
            <person name="Shibata K."/>
            <person name="Shinagawa A."/>
            <person name="Shiraki T."/>
            <person name="Sogabe Y."/>
            <person name="Tagami M."/>
            <person name="Tagawa A."/>
            <person name="Takahashi F."/>
            <person name="Takaku-Akahira S."/>
            <person name="Takeda Y."/>
            <person name="Tanaka T."/>
            <person name="Tomaru A."/>
            <person name="Toya T."/>
            <person name="Yasunishi A."/>
            <person name="Muramatsu M."/>
            <person name="Hayashizaki Y."/>
        </authorList>
    </citation>
    <scope>NUCLEOTIDE SEQUENCE</scope>
    <source>
        <strain evidence="2">C57BL/6J</strain>
        <tissue evidence="2">Eyeball</tissue>
    </source>
</reference>
<reference evidence="2" key="5">
    <citation type="journal article" date="2002" name="Nature">
        <title>Analysis of the mouse transcriptome based on functional annotation of 60,770 full-length cDNAs.</title>
        <authorList>
            <consortium name="The FANTOM Consortium and the RIKEN Genome Exploration Research Group Phase I and II Team"/>
        </authorList>
    </citation>
    <scope>NUCLEOTIDE SEQUENCE</scope>
    <source>
        <strain evidence="2">C57BL/6J</strain>
        <tissue evidence="2">Eyeball</tissue>
    </source>
</reference>
<feature type="region of interest" description="Disordered" evidence="1">
    <location>
        <begin position="169"/>
        <end position="212"/>
    </location>
</feature>
<reference evidence="2" key="3">
    <citation type="journal article" date="2000" name="Genome Res.">
        <title>RIKEN integrated sequence analysis (RISA) system--384-format sequencing pipeline with 384 multicapillary sequencer.</title>
        <authorList>
            <person name="Shibata K."/>
            <person name="Itoh M."/>
            <person name="Aizawa K."/>
            <person name="Nagaoka S."/>
            <person name="Sasaki N."/>
            <person name="Carninci P."/>
            <person name="Konno H."/>
            <person name="Akiyama J."/>
            <person name="Nishi K."/>
            <person name="Kitsunai T."/>
            <person name="Tashiro H."/>
            <person name="Itoh M."/>
            <person name="Sumi N."/>
            <person name="Ishii Y."/>
            <person name="Nakamura S."/>
            <person name="Hazama M."/>
            <person name="Nishine T."/>
            <person name="Harada A."/>
            <person name="Yamamoto R."/>
            <person name="Matsumoto H."/>
            <person name="Sakaguchi S."/>
            <person name="Ikegami T."/>
            <person name="Kashiwagi K."/>
            <person name="Fujiwake S."/>
            <person name="Inoue K."/>
            <person name="Togawa Y."/>
            <person name="Izawa M."/>
            <person name="Ohara E."/>
            <person name="Watahiki M."/>
            <person name="Yoneda Y."/>
            <person name="Ishikawa T."/>
            <person name="Ozawa K."/>
            <person name="Tanaka T."/>
            <person name="Matsuura S."/>
            <person name="Kawai J."/>
            <person name="Okazaki Y."/>
            <person name="Muramatsu M."/>
            <person name="Inoue Y."/>
            <person name="Kira A."/>
            <person name="Hayashizaki Y."/>
        </authorList>
    </citation>
    <scope>NUCLEOTIDE SEQUENCE</scope>
    <source>
        <strain evidence="2">C57BL/6J</strain>
        <tissue evidence="2">Eyeball</tissue>
    </source>
</reference>
<organism evidence="2">
    <name type="scientific">Mus musculus</name>
    <name type="common">Mouse</name>
    <dbReference type="NCBI Taxonomy" id="10090"/>
    <lineage>
        <taxon>Eukaryota</taxon>
        <taxon>Metazoa</taxon>
        <taxon>Chordata</taxon>
        <taxon>Craniata</taxon>
        <taxon>Vertebrata</taxon>
        <taxon>Euteleostomi</taxon>
        <taxon>Mammalia</taxon>
        <taxon>Eutheria</taxon>
        <taxon>Euarchontoglires</taxon>
        <taxon>Glires</taxon>
        <taxon>Rodentia</taxon>
        <taxon>Myomorpha</taxon>
        <taxon>Muroidea</taxon>
        <taxon>Muridae</taxon>
        <taxon>Murinae</taxon>
        <taxon>Mus</taxon>
        <taxon>Mus</taxon>
    </lineage>
</organism>
<sequence length="259" mass="27943">MCSQRPTSFGVGHSEPPSPHLFPPLVKLPDVQVPPVVGSFCRCVSQLGQSSLLSSQGSELHRGGAGWLFFSFLQRMLSKLPPPTAGVTAAKRTCRCMAWRTTGRNSHLTVNPASEHPRRRGPGAGTSAVQRWLSPVSRQGPGGCPWSRGATGNFEANFANFFLGVKRGRRSERLRRQQRGPQAGFVHRRTGPAAPEGARGSPACPSLPAPPGPGPLPLAFEWPALRSSRNLSMEGKPWPCAPVVLFLFLSAKTSTFHLR</sequence>
<gene>
    <name evidence="3" type="primary">Irx3os</name>
    <name evidence="3" type="synonym">D230002A01Rik</name>
</gene>
<dbReference type="MGI" id="MGI:2441953">
    <property type="gene designation" value="Irx3os"/>
</dbReference>
<reference evidence="2" key="7">
    <citation type="journal article" date="2005" name="Science">
        <title>The Transcriptional Landscape of the Mammalian Genome.</title>
        <authorList>
            <consortium name="The FANTOM Consortium"/>
            <consortium name="Riken Genome Exploration Research Group and Genome Science Group (Genome Network Project Core Group)"/>
        </authorList>
    </citation>
    <scope>NUCLEOTIDE SEQUENCE</scope>
    <source>
        <strain evidence="2">C57BL/6J</strain>
        <tissue evidence="2">Eyeball</tissue>
    </source>
</reference>
<protein>
    <submittedName>
        <fullName evidence="2">Uncharacterized protein</fullName>
    </submittedName>
</protein>
<evidence type="ECO:0000313" key="2">
    <source>
        <dbReference type="EMBL" id="BAC39123.1"/>
    </source>
</evidence>
<reference evidence="2" key="2">
    <citation type="journal article" date="2000" name="Genome Res.">
        <title>Normalization and subtraction of cap-trapper-selected cDNAs to prepare full-length cDNA libraries for rapid discovery of new genes.</title>
        <authorList>
            <person name="Carninci P."/>
            <person name="Shibata Y."/>
            <person name="Hayatsu N."/>
            <person name="Sugahara Y."/>
            <person name="Shibata K."/>
            <person name="Itoh M."/>
            <person name="Konno H."/>
            <person name="Okazaki Y."/>
            <person name="Muramatsu M."/>
            <person name="Hayashizaki Y."/>
        </authorList>
    </citation>
    <scope>NUCLEOTIDE SEQUENCE</scope>
    <source>
        <strain evidence="2">C57BL/6J</strain>
        <tissue evidence="2">Eyeball</tissue>
    </source>
</reference>
<dbReference type="AlphaFoldDB" id="Q8BNB7"/>
<feature type="region of interest" description="Disordered" evidence="1">
    <location>
        <begin position="107"/>
        <end position="127"/>
    </location>
</feature>
<reference evidence="2" key="1">
    <citation type="journal article" date="1999" name="Methods Enzymol.">
        <title>High-efficiency full-length cDNA cloning.</title>
        <authorList>
            <person name="Carninci P."/>
            <person name="Hayashizaki Y."/>
        </authorList>
    </citation>
    <scope>NUCLEOTIDE SEQUENCE</scope>
    <source>
        <strain evidence="2">C57BL/6J</strain>
        <tissue evidence="2">Eyeball</tissue>
    </source>
</reference>
<reference evidence="2" key="8">
    <citation type="journal article" date="2005" name="Science">
        <title>Antisense Transcription in the Mammalian Transcriptome.</title>
        <authorList>
            <consortium name="RIKEN Genome Exploration Research Group and Genome Science Group (Genome Network Project Core Group) and the FANTOM Consortium"/>
        </authorList>
    </citation>
    <scope>NUCLEOTIDE SEQUENCE</scope>
    <source>
        <strain evidence="2">C57BL/6J</strain>
        <tissue evidence="2">Eyeball</tissue>
    </source>
</reference>
<name>Q8BNB7_MOUSE</name>
<dbReference type="EMBL" id="AK084136">
    <property type="protein sequence ID" value="BAC39123.1"/>
    <property type="molecule type" value="mRNA"/>
</dbReference>
<evidence type="ECO:0000313" key="3">
    <source>
        <dbReference type="MGI" id="MGI:2441953"/>
    </source>
</evidence>
<dbReference type="AGR" id="MGI:2441953"/>
<accession>Q8BNB7</accession>
<feature type="compositionally biased region" description="Basic residues" evidence="1">
    <location>
        <begin position="169"/>
        <end position="178"/>
    </location>
</feature>